<dbReference type="PANTHER" id="PTHR42881">
    <property type="entry name" value="PROLYL ENDOPEPTIDASE"/>
    <property type="match status" value="1"/>
</dbReference>
<organism evidence="6 7">
    <name type="scientific">Pseudonocardia endophytica</name>
    <dbReference type="NCBI Taxonomy" id="401976"/>
    <lineage>
        <taxon>Bacteria</taxon>
        <taxon>Bacillati</taxon>
        <taxon>Actinomycetota</taxon>
        <taxon>Actinomycetes</taxon>
        <taxon>Pseudonocardiales</taxon>
        <taxon>Pseudonocardiaceae</taxon>
        <taxon>Pseudonocardia</taxon>
    </lineage>
</organism>
<keyword evidence="7" id="KW-1185">Reference proteome</keyword>
<dbReference type="AlphaFoldDB" id="A0A4R1HS88"/>
<evidence type="ECO:0000313" key="6">
    <source>
        <dbReference type="EMBL" id="TCK22699.1"/>
    </source>
</evidence>
<gene>
    <name evidence="6" type="ORF">EV378_6707</name>
</gene>
<dbReference type="PRINTS" id="PR00862">
    <property type="entry name" value="PROLIGOPTASE"/>
</dbReference>
<dbReference type="Gene3D" id="3.40.50.1820">
    <property type="entry name" value="alpha/beta hydrolase"/>
    <property type="match status" value="1"/>
</dbReference>
<dbReference type="EMBL" id="SMFZ01000002">
    <property type="protein sequence ID" value="TCK22699.1"/>
    <property type="molecule type" value="Genomic_DNA"/>
</dbReference>
<name>A0A4R1HS88_PSEEN</name>
<dbReference type="Proteomes" id="UP000295560">
    <property type="component" value="Unassembled WGS sequence"/>
</dbReference>
<sequence>MSAPEPADPHIWLEDVTGDDALAWVRERNDESLPSLTGHAEFAEVRDGLRAVLDSTDRIPYVRRRGELLYNYWQDADHPKGLWRRTTLDSYRTAAPDWEILIDLDALAAAEDENWVWAGGAVLFPDYERALVQLSRGGADATVVREFDLPTKEFVTDGFVLPEAKHRLSWIDRDTVFVGTDLGEGSLTTSGYPRVIRRWSRGTAVADAPVVFEAEPTDVAAFAAHDSTPGYERDIVGRSPDFHTSERHVLRPDGSRVFVDVPADAAADLEREWLLVRPRSDWTLGPTVHPAGSLVVFDLEDYLAGGRDGRVLFTPTAHRSLSGWDWTRHHLVLSVMDDVVTHLEVLTPADGWASRELPAGPAFSSPGIMDADPRLDDVYLLDVDGYTLPSTLMRGDLADPDAPLETLRQAPTFFDASGVAVRQFFATSDDGTQVPYFVVGAPDATGPVLMTGYGGFEISLTPGYSGLIGRGWLERGGTYVVANIRGGGEYGPSWHTSALLENRHRAYEDFAAVARDLVARGITTRERLAIHGGSNGGLLMGVMLTRYPELFGAIVIMVPLLDMRRFHLLLAGASWMAEYGDPDSSDWEFIGGYSPYQHVSAGADYPPVLVTTSTRDDRVHPGHARKMVARLREQGHRVEYYENIEGGHGGAADNAQRAFQWALVFEFCRSRLG</sequence>
<dbReference type="SUPFAM" id="SSF53474">
    <property type="entry name" value="alpha/beta-Hydrolases"/>
    <property type="match status" value="1"/>
</dbReference>
<dbReference type="Pfam" id="PF00326">
    <property type="entry name" value="Peptidase_S9"/>
    <property type="match status" value="1"/>
</dbReference>
<dbReference type="GO" id="GO:0070012">
    <property type="term" value="F:oligopeptidase activity"/>
    <property type="evidence" value="ECO:0007669"/>
    <property type="project" value="TreeGrafter"/>
</dbReference>
<proteinExistence type="predicted"/>
<dbReference type="InterPro" id="IPR023302">
    <property type="entry name" value="Pept_S9A_N"/>
</dbReference>
<dbReference type="Gene3D" id="2.130.10.120">
    <property type="entry name" value="Prolyl oligopeptidase, N-terminal domain"/>
    <property type="match status" value="1"/>
</dbReference>
<evidence type="ECO:0000256" key="3">
    <source>
        <dbReference type="ARBA" id="ARBA00022825"/>
    </source>
</evidence>
<evidence type="ECO:0000259" key="5">
    <source>
        <dbReference type="Pfam" id="PF02897"/>
    </source>
</evidence>
<dbReference type="GO" id="GO:0006508">
    <property type="term" value="P:proteolysis"/>
    <property type="evidence" value="ECO:0007669"/>
    <property type="project" value="UniProtKB-KW"/>
</dbReference>
<protein>
    <submittedName>
        <fullName evidence="6">Prolyl oligopeptidase</fullName>
    </submittedName>
</protein>
<feature type="domain" description="Peptidase S9 prolyl oligopeptidase catalytic" evidence="4">
    <location>
        <begin position="472"/>
        <end position="669"/>
    </location>
</feature>
<dbReference type="InterPro" id="IPR001375">
    <property type="entry name" value="Peptidase_S9_cat"/>
</dbReference>
<dbReference type="Pfam" id="PF02897">
    <property type="entry name" value="Peptidase_S9_N"/>
    <property type="match status" value="1"/>
</dbReference>
<dbReference type="SUPFAM" id="SSF50993">
    <property type="entry name" value="Peptidase/esterase 'gauge' domain"/>
    <property type="match status" value="1"/>
</dbReference>
<dbReference type="InterPro" id="IPR002470">
    <property type="entry name" value="Peptidase_S9A"/>
</dbReference>
<dbReference type="RefSeq" id="WP_132431742.1">
    <property type="nucleotide sequence ID" value="NZ_SMFZ01000002.1"/>
</dbReference>
<evidence type="ECO:0000256" key="1">
    <source>
        <dbReference type="ARBA" id="ARBA00022670"/>
    </source>
</evidence>
<dbReference type="OrthoDB" id="9801421at2"/>
<feature type="domain" description="Peptidase S9A N-terminal" evidence="5">
    <location>
        <begin position="7"/>
        <end position="399"/>
    </location>
</feature>
<evidence type="ECO:0000259" key="4">
    <source>
        <dbReference type="Pfam" id="PF00326"/>
    </source>
</evidence>
<keyword evidence="3" id="KW-0720">Serine protease</keyword>
<dbReference type="InterPro" id="IPR029058">
    <property type="entry name" value="AB_hydrolase_fold"/>
</dbReference>
<evidence type="ECO:0000313" key="7">
    <source>
        <dbReference type="Proteomes" id="UP000295560"/>
    </source>
</evidence>
<dbReference type="PANTHER" id="PTHR42881:SF13">
    <property type="entry name" value="PROLYL ENDOPEPTIDASE"/>
    <property type="match status" value="1"/>
</dbReference>
<reference evidence="6 7" key="1">
    <citation type="submission" date="2019-03" db="EMBL/GenBank/DDBJ databases">
        <title>Sequencing the genomes of 1000 actinobacteria strains.</title>
        <authorList>
            <person name="Klenk H.-P."/>
        </authorList>
    </citation>
    <scope>NUCLEOTIDE SEQUENCE [LARGE SCALE GENOMIC DNA]</scope>
    <source>
        <strain evidence="6 7">DSM 44969</strain>
    </source>
</reference>
<dbReference type="GO" id="GO:0005829">
    <property type="term" value="C:cytosol"/>
    <property type="evidence" value="ECO:0007669"/>
    <property type="project" value="TreeGrafter"/>
</dbReference>
<dbReference type="InterPro" id="IPR051167">
    <property type="entry name" value="Prolyl_oligopep/macrocyclase"/>
</dbReference>
<dbReference type="GO" id="GO:0004252">
    <property type="term" value="F:serine-type endopeptidase activity"/>
    <property type="evidence" value="ECO:0007669"/>
    <property type="project" value="InterPro"/>
</dbReference>
<accession>A0A4R1HS88</accession>
<comment type="caution">
    <text evidence="6">The sequence shown here is derived from an EMBL/GenBank/DDBJ whole genome shotgun (WGS) entry which is preliminary data.</text>
</comment>
<keyword evidence="2" id="KW-0378">Hydrolase</keyword>
<evidence type="ECO:0000256" key="2">
    <source>
        <dbReference type="ARBA" id="ARBA00022801"/>
    </source>
</evidence>
<keyword evidence="1" id="KW-0645">Protease</keyword>